<keyword evidence="1 4" id="KW-0479">Metal-binding</keyword>
<dbReference type="InterPro" id="IPR006680">
    <property type="entry name" value="Amidohydro-rel"/>
</dbReference>
<comment type="function">
    <text evidence="4">Catalyzes the deamination of 5-methylthioadenosine and S-adenosyl-L-homocysteine into 5-methylthioinosine and S-inosyl-L-homocysteine, respectively. Is also able to deaminate adenosine.</text>
</comment>
<dbReference type="RefSeq" id="WP_089283592.1">
    <property type="nucleotide sequence ID" value="NZ_FZOJ01000014.1"/>
</dbReference>
<evidence type="ECO:0000256" key="2">
    <source>
        <dbReference type="ARBA" id="ARBA00022801"/>
    </source>
</evidence>
<dbReference type="InterPro" id="IPR032466">
    <property type="entry name" value="Metal_Hydrolase"/>
</dbReference>
<evidence type="ECO:0000256" key="1">
    <source>
        <dbReference type="ARBA" id="ARBA00022723"/>
    </source>
</evidence>
<dbReference type="SUPFAM" id="SSF51556">
    <property type="entry name" value="Metallo-dependent hydrolases"/>
    <property type="match status" value="1"/>
</dbReference>
<dbReference type="OrthoDB" id="9807210at2"/>
<protein>
    <recommendedName>
        <fullName evidence="4">5-methylthioadenosine/S-adenosylhomocysteine deaminase</fullName>
        <shortName evidence="4">MTA/SAH deaminase</shortName>
        <ecNumber evidence="4">3.5.4.28</ecNumber>
        <ecNumber evidence="4">3.5.4.31</ecNumber>
    </recommendedName>
</protein>
<dbReference type="NCBIfam" id="NF005557">
    <property type="entry name" value="PRK07228.1"/>
    <property type="match status" value="1"/>
</dbReference>
<dbReference type="Gene3D" id="2.30.40.10">
    <property type="entry name" value="Urease, subunit C, domain 1"/>
    <property type="match status" value="1"/>
</dbReference>
<dbReference type="InterPro" id="IPR050287">
    <property type="entry name" value="MTA/SAH_deaminase"/>
</dbReference>
<dbReference type="Gene3D" id="3.20.20.140">
    <property type="entry name" value="Metal-dependent hydrolases"/>
    <property type="match status" value="1"/>
</dbReference>
<feature type="binding site" evidence="4">
    <location>
        <position position="221"/>
    </location>
    <ligand>
        <name>substrate</name>
    </ligand>
</feature>
<name>A0A239FU45_9FIRM</name>
<dbReference type="AlphaFoldDB" id="A0A239FU45"/>
<dbReference type="EC" id="3.5.4.31" evidence="4"/>
<dbReference type="SUPFAM" id="SSF51338">
    <property type="entry name" value="Composite domain of metallo-dependent hydrolases"/>
    <property type="match status" value="1"/>
</dbReference>
<dbReference type="HAMAP" id="MF_01281">
    <property type="entry name" value="MTA_SAH_deamin"/>
    <property type="match status" value="1"/>
</dbReference>
<proteinExistence type="inferred from homology"/>
<dbReference type="InterPro" id="IPR011059">
    <property type="entry name" value="Metal-dep_hydrolase_composite"/>
</dbReference>
<dbReference type="EC" id="3.5.4.28" evidence="4"/>
<gene>
    <name evidence="4" type="primary">mtaD</name>
    <name evidence="6" type="ORF">SAMN05446037_101440</name>
</gene>
<dbReference type="PANTHER" id="PTHR43794">
    <property type="entry name" value="AMINOHYDROLASE SSNA-RELATED"/>
    <property type="match status" value="1"/>
</dbReference>
<comment type="caution">
    <text evidence="4">Lacks conserved residue(s) required for the propagation of feature annotation.</text>
</comment>
<keyword evidence="2 4" id="KW-0378">Hydrolase</keyword>
<keyword evidence="7" id="KW-1185">Reference proteome</keyword>
<comment type="cofactor">
    <cofactor evidence="4">
        <name>Zn(2+)</name>
        <dbReference type="ChEBI" id="CHEBI:29105"/>
    </cofactor>
    <text evidence="4">Binds 1 zinc ion per subunit.</text>
</comment>
<feature type="binding site" evidence="4">
    <location>
        <position position="306"/>
    </location>
    <ligand>
        <name>substrate</name>
    </ligand>
</feature>
<organism evidence="6 7">
    <name type="scientific">Anaerovirgula multivorans</name>
    <dbReference type="NCBI Taxonomy" id="312168"/>
    <lineage>
        <taxon>Bacteria</taxon>
        <taxon>Bacillati</taxon>
        <taxon>Bacillota</taxon>
        <taxon>Clostridia</taxon>
        <taxon>Peptostreptococcales</taxon>
        <taxon>Natronincolaceae</taxon>
        <taxon>Anaerovirgula</taxon>
    </lineage>
</organism>
<feature type="binding site" evidence="4">
    <location>
        <position position="91"/>
    </location>
    <ligand>
        <name>substrate</name>
    </ligand>
</feature>
<accession>A0A239FU45</accession>
<dbReference type="FunFam" id="3.20.20.140:FF:000014">
    <property type="entry name" value="5-methylthioadenosine/S-adenosylhomocysteine deaminase"/>
    <property type="match status" value="1"/>
</dbReference>
<evidence type="ECO:0000313" key="6">
    <source>
        <dbReference type="EMBL" id="SNS60320.1"/>
    </source>
</evidence>
<evidence type="ECO:0000259" key="5">
    <source>
        <dbReference type="Pfam" id="PF01979"/>
    </source>
</evidence>
<dbReference type="Proteomes" id="UP000198304">
    <property type="component" value="Unassembled WGS sequence"/>
</dbReference>
<feature type="domain" description="Amidohydrolase-related" evidence="5">
    <location>
        <begin position="53"/>
        <end position="412"/>
    </location>
</feature>
<dbReference type="PANTHER" id="PTHR43794:SF11">
    <property type="entry name" value="AMIDOHYDROLASE-RELATED DOMAIN-CONTAINING PROTEIN"/>
    <property type="match status" value="1"/>
</dbReference>
<evidence type="ECO:0000256" key="4">
    <source>
        <dbReference type="HAMAP-Rule" id="MF_01281"/>
    </source>
</evidence>
<comment type="catalytic activity">
    <reaction evidence="4">
        <text>S-methyl-5'-thioadenosine + H2O + H(+) = S-methyl-5'-thioinosine + NH4(+)</text>
        <dbReference type="Rhea" id="RHEA:25025"/>
        <dbReference type="ChEBI" id="CHEBI:15377"/>
        <dbReference type="ChEBI" id="CHEBI:15378"/>
        <dbReference type="ChEBI" id="CHEBI:17509"/>
        <dbReference type="ChEBI" id="CHEBI:28938"/>
        <dbReference type="ChEBI" id="CHEBI:48595"/>
        <dbReference type="EC" id="3.5.4.31"/>
    </reaction>
</comment>
<dbReference type="GO" id="GO:0050270">
    <property type="term" value="F:S-adenosylhomocysteine deaminase activity"/>
    <property type="evidence" value="ECO:0007669"/>
    <property type="project" value="UniProtKB-UniRule"/>
</dbReference>
<evidence type="ECO:0000256" key="3">
    <source>
        <dbReference type="ARBA" id="ARBA00022833"/>
    </source>
</evidence>
<comment type="similarity">
    <text evidence="4">Belongs to the metallo-dependent hydrolases superfamily. MTA/SAH deaminase family.</text>
</comment>
<evidence type="ECO:0000313" key="7">
    <source>
        <dbReference type="Proteomes" id="UP000198304"/>
    </source>
</evidence>
<dbReference type="Pfam" id="PF01979">
    <property type="entry name" value="Amidohydro_1"/>
    <property type="match status" value="1"/>
</dbReference>
<sequence>MEKILIKNGRIVTMNTERKIIKGDILIERDRFKAIAPHLKIEDARVIDAEGKVVIPGLIQTHIHLTQTLYRGQADDLELLDWLKERVWPLEGAHTFESNYISAKLGIAELIKGGTTAIIDMGTVNHTDAIFEAIDESGFRGIAGKCMMDYGQGIPATLMEDTKSSIEESVRLLKKWHGRRNNRIQYAFAPRFVISCTEELLIKVKDLSKEYGVMIHTHASENRGEIQIVQKDRGMRNVVYLHHLGLTGKNLILAHCIWLEEEEMKILAETETAIAHCPNSNLKLASGIAKIPELIEMGAVVSLAADGAPCNNNLDAFQEMRNAALIQKARLLSPTVMPAQQVFELATIGGAKAMGMEKELGSIEAGKKADLVIVNLDKLHSCPNQEVDVISQLVYSTHASDVETTIIDGKVVMENQRLTTLNEKDILREANRVIFQQILRGNIKKA</sequence>
<dbReference type="GO" id="GO:0090614">
    <property type="term" value="F:5'-methylthioadenosine deaminase activity"/>
    <property type="evidence" value="ECO:0007669"/>
    <property type="project" value="UniProtKB-UniRule"/>
</dbReference>
<dbReference type="CDD" id="cd01298">
    <property type="entry name" value="ATZ_TRZ_like"/>
    <property type="match status" value="1"/>
</dbReference>
<comment type="catalytic activity">
    <reaction evidence="4">
        <text>S-adenosyl-L-homocysteine + H2O + H(+) = S-inosyl-L-homocysteine + NH4(+)</text>
        <dbReference type="Rhea" id="RHEA:20716"/>
        <dbReference type="ChEBI" id="CHEBI:15377"/>
        <dbReference type="ChEBI" id="CHEBI:15378"/>
        <dbReference type="ChEBI" id="CHEBI:28938"/>
        <dbReference type="ChEBI" id="CHEBI:57856"/>
        <dbReference type="ChEBI" id="CHEBI:57985"/>
        <dbReference type="EC" id="3.5.4.28"/>
    </reaction>
</comment>
<keyword evidence="3 4" id="KW-0862">Zinc</keyword>
<feature type="binding site" evidence="4">
    <location>
        <position position="306"/>
    </location>
    <ligand>
        <name>Zn(2+)</name>
        <dbReference type="ChEBI" id="CHEBI:29105"/>
    </ligand>
</feature>
<feature type="binding site" evidence="4">
    <location>
        <position position="218"/>
    </location>
    <ligand>
        <name>Zn(2+)</name>
        <dbReference type="ChEBI" id="CHEBI:29105"/>
    </ligand>
</feature>
<dbReference type="EMBL" id="FZOJ01000014">
    <property type="protein sequence ID" value="SNS60320.1"/>
    <property type="molecule type" value="Genomic_DNA"/>
</dbReference>
<reference evidence="6 7" key="1">
    <citation type="submission" date="2017-06" db="EMBL/GenBank/DDBJ databases">
        <authorList>
            <person name="Kim H.J."/>
            <person name="Triplett B.A."/>
        </authorList>
    </citation>
    <scope>NUCLEOTIDE SEQUENCE [LARGE SCALE GENOMIC DNA]</scope>
    <source>
        <strain evidence="6 7">SCA</strain>
    </source>
</reference>
<dbReference type="GO" id="GO:0046872">
    <property type="term" value="F:metal ion binding"/>
    <property type="evidence" value="ECO:0007669"/>
    <property type="project" value="UniProtKB-KW"/>
</dbReference>
<feature type="binding site" evidence="4">
    <location>
        <position position="64"/>
    </location>
    <ligand>
        <name>Zn(2+)</name>
        <dbReference type="ChEBI" id="CHEBI:29105"/>
    </ligand>
</feature>
<dbReference type="InterPro" id="IPR023512">
    <property type="entry name" value="Deaminase_MtaD/DadD"/>
</dbReference>
<feature type="binding site" evidence="4">
    <location>
        <position position="62"/>
    </location>
    <ligand>
        <name>Zn(2+)</name>
        <dbReference type="ChEBI" id="CHEBI:29105"/>
    </ligand>
</feature>